<dbReference type="GO" id="GO:0000155">
    <property type="term" value="F:phosphorelay sensor kinase activity"/>
    <property type="evidence" value="ECO:0007669"/>
    <property type="project" value="InterPro"/>
</dbReference>
<organism evidence="16 17">
    <name type="scientific">Desulfoglaeba alkanexedens ALDC</name>
    <dbReference type="NCBI Taxonomy" id="980445"/>
    <lineage>
        <taxon>Bacteria</taxon>
        <taxon>Pseudomonadati</taxon>
        <taxon>Thermodesulfobacteriota</taxon>
        <taxon>Syntrophobacteria</taxon>
        <taxon>Syntrophobacterales</taxon>
        <taxon>Syntrophobacteraceae</taxon>
        <taxon>Desulfoglaeba</taxon>
    </lineage>
</organism>
<dbReference type="InterPro" id="IPR029150">
    <property type="entry name" value="dCache_3"/>
</dbReference>
<dbReference type="SUPFAM" id="SSF158472">
    <property type="entry name" value="HAMP domain-like"/>
    <property type="match status" value="1"/>
</dbReference>
<evidence type="ECO:0000256" key="2">
    <source>
        <dbReference type="ARBA" id="ARBA00004370"/>
    </source>
</evidence>
<evidence type="ECO:0000259" key="13">
    <source>
        <dbReference type="PROSITE" id="PS50112"/>
    </source>
</evidence>
<dbReference type="InterPro" id="IPR005467">
    <property type="entry name" value="His_kinase_dom"/>
</dbReference>
<dbReference type="PANTHER" id="PTHR43304">
    <property type="entry name" value="PHYTOCHROME-LIKE PROTEIN CPH1"/>
    <property type="match status" value="1"/>
</dbReference>
<dbReference type="InterPro" id="IPR052162">
    <property type="entry name" value="Sensor_kinase/Photoreceptor"/>
</dbReference>
<accession>A0A4P8L443</accession>
<dbReference type="SMART" id="SM00388">
    <property type="entry name" value="HisKA"/>
    <property type="match status" value="1"/>
</dbReference>
<dbReference type="Gene3D" id="3.30.565.10">
    <property type="entry name" value="Histidine kinase-like ATPase, C-terminal domain"/>
    <property type="match status" value="1"/>
</dbReference>
<keyword evidence="4" id="KW-0597">Phosphoprotein</keyword>
<evidence type="ECO:0000256" key="8">
    <source>
        <dbReference type="ARBA" id="ARBA00022840"/>
    </source>
</evidence>
<feature type="domain" description="Histidine kinase" evidence="12">
    <location>
        <begin position="539"/>
        <end position="746"/>
    </location>
</feature>
<feature type="transmembrane region" description="Helical" evidence="11">
    <location>
        <begin position="27"/>
        <end position="47"/>
    </location>
</feature>
<evidence type="ECO:0000256" key="4">
    <source>
        <dbReference type="ARBA" id="ARBA00022553"/>
    </source>
</evidence>
<gene>
    <name evidence="16" type="ORF">FDQ92_10900</name>
</gene>
<dbReference type="SUPFAM" id="SSF55785">
    <property type="entry name" value="PYP-like sensor domain (PAS domain)"/>
    <property type="match status" value="1"/>
</dbReference>
<dbReference type="InterPro" id="IPR001610">
    <property type="entry name" value="PAC"/>
</dbReference>
<dbReference type="RefSeq" id="WP_137424914.1">
    <property type="nucleotide sequence ID" value="NZ_CP040098.1"/>
</dbReference>
<evidence type="ECO:0000259" key="12">
    <source>
        <dbReference type="PROSITE" id="PS50109"/>
    </source>
</evidence>
<dbReference type="CDD" id="cd00130">
    <property type="entry name" value="PAS"/>
    <property type="match status" value="1"/>
</dbReference>
<evidence type="ECO:0000256" key="5">
    <source>
        <dbReference type="ARBA" id="ARBA00022679"/>
    </source>
</evidence>
<dbReference type="InterPro" id="IPR013655">
    <property type="entry name" value="PAS_fold_3"/>
</dbReference>
<feature type="coiled-coil region" evidence="10">
    <location>
        <begin position="371"/>
        <end position="402"/>
    </location>
</feature>
<dbReference type="Gene3D" id="6.10.340.10">
    <property type="match status" value="1"/>
</dbReference>
<dbReference type="SUPFAM" id="SSF103190">
    <property type="entry name" value="Sensory domain-like"/>
    <property type="match status" value="1"/>
</dbReference>
<dbReference type="CDD" id="cd06225">
    <property type="entry name" value="HAMP"/>
    <property type="match status" value="1"/>
</dbReference>
<dbReference type="EC" id="2.7.13.3" evidence="3"/>
<dbReference type="InterPro" id="IPR003660">
    <property type="entry name" value="HAMP_dom"/>
</dbReference>
<feature type="domain" description="HAMP" evidence="15">
    <location>
        <begin position="324"/>
        <end position="376"/>
    </location>
</feature>
<dbReference type="SUPFAM" id="SSF47384">
    <property type="entry name" value="Homodimeric domain of signal transducing histidine kinase"/>
    <property type="match status" value="1"/>
</dbReference>
<feature type="domain" description="PAS" evidence="13">
    <location>
        <begin position="399"/>
        <end position="471"/>
    </location>
</feature>
<dbReference type="InterPro" id="IPR036890">
    <property type="entry name" value="HATPase_C_sf"/>
</dbReference>
<dbReference type="Pfam" id="PF00512">
    <property type="entry name" value="HisKA"/>
    <property type="match status" value="1"/>
</dbReference>
<dbReference type="CDD" id="cd00082">
    <property type="entry name" value="HisKA"/>
    <property type="match status" value="1"/>
</dbReference>
<dbReference type="SMART" id="SM00091">
    <property type="entry name" value="PAS"/>
    <property type="match status" value="1"/>
</dbReference>
<dbReference type="OrthoDB" id="9805967at2"/>
<evidence type="ECO:0000256" key="10">
    <source>
        <dbReference type="SAM" id="Coils"/>
    </source>
</evidence>
<evidence type="ECO:0000256" key="3">
    <source>
        <dbReference type="ARBA" id="ARBA00012438"/>
    </source>
</evidence>
<evidence type="ECO:0000256" key="7">
    <source>
        <dbReference type="ARBA" id="ARBA00022777"/>
    </source>
</evidence>
<keyword evidence="11" id="KW-1133">Transmembrane helix</keyword>
<dbReference type="SUPFAM" id="SSF55874">
    <property type="entry name" value="ATPase domain of HSP90 chaperone/DNA topoisomerase II/histidine kinase"/>
    <property type="match status" value="1"/>
</dbReference>
<evidence type="ECO:0000256" key="11">
    <source>
        <dbReference type="SAM" id="Phobius"/>
    </source>
</evidence>
<evidence type="ECO:0000313" key="17">
    <source>
        <dbReference type="Proteomes" id="UP000298602"/>
    </source>
</evidence>
<keyword evidence="7" id="KW-0418">Kinase</keyword>
<dbReference type="SMART" id="SM00304">
    <property type="entry name" value="HAMP"/>
    <property type="match status" value="1"/>
</dbReference>
<dbReference type="InterPro" id="IPR000014">
    <property type="entry name" value="PAS"/>
</dbReference>
<reference evidence="16 17" key="1">
    <citation type="submission" date="2019-05" db="EMBL/GenBank/DDBJ databases">
        <title>The Complete Genome Sequence of the n-alkane-degrading Desulfoglaeba alkanexedens ALDC reveals multiple alkylsuccinate synthase gene clusters.</title>
        <authorList>
            <person name="Callaghan A.V."/>
            <person name="Davidova I.A."/>
            <person name="Duncan K.E."/>
            <person name="Morris B."/>
            <person name="McInerney M.J."/>
        </authorList>
    </citation>
    <scope>NUCLEOTIDE SEQUENCE [LARGE SCALE GENOMIC DNA]</scope>
    <source>
        <strain evidence="16 17">ALDC</strain>
    </source>
</reference>
<reference evidence="16 17" key="2">
    <citation type="submission" date="2019-05" db="EMBL/GenBank/DDBJ databases">
        <authorList>
            <person name="Suflita J.M."/>
            <person name="Marks C.R."/>
        </authorList>
    </citation>
    <scope>NUCLEOTIDE SEQUENCE [LARGE SCALE GENOMIC DNA]</scope>
    <source>
        <strain evidence="16 17">ALDC</strain>
    </source>
</reference>
<dbReference type="InterPro" id="IPR003661">
    <property type="entry name" value="HisK_dim/P_dom"/>
</dbReference>
<evidence type="ECO:0000256" key="1">
    <source>
        <dbReference type="ARBA" id="ARBA00000085"/>
    </source>
</evidence>
<dbReference type="InterPro" id="IPR035965">
    <property type="entry name" value="PAS-like_dom_sf"/>
</dbReference>
<keyword evidence="8" id="KW-0067">ATP-binding</keyword>
<evidence type="ECO:0000256" key="6">
    <source>
        <dbReference type="ARBA" id="ARBA00022741"/>
    </source>
</evidence>
<dbReference type="InterPro" id="IPR000700">
    <property type="entry name" value="PAS-assoc_C"/>
</dbReference>
<dbReference type="Gene3D" id="3.30.450.20">
    <property type="entry name" value="PAS domain"/>
    <property type="match status" value="2"/>
</dbReference>
<keyword evidence="5" id="KW-0808">Transferase</keyword>
<dbReference type="InterPro" id="IPR036097">
    <property type="entry name" value="HisK_dim/P_sf"/>
</dbReference>
<keyword evidence="17" id="KW-1185">Reference proteome</keyword>
<evidence type="ECO:0000259" key="14">
    <source>
        <dbReference type="PROSITE" id="PS50113"/>
    </source>
</evidence>
<keyword evidence="11" id="KW-0812">Transmembrane</keyword>
<dbReference type="PROSITE" id="PS50885">
    <property type="entry name" value="HAMP"/>
    <property type="match status" value="1"/>
</dbReference>
<evidence type="ECO:0000259" key="15">
    <source>
        <dbReference type="PROSITE" id="PS50885"/>
    </source>
</evidence>
<dbReference type="Pfam" id="PF08447">
    <property type="entry name" value="PAS_3"/>
    <property type="match status" value="1"/>
</dbReference>
<sequence>MAWLTSRKRETKNRLAWFKDLPLRYRLIVPFLGLAFFGTFSLVWLFIMSQNDLMGKQEDRWLLGIYHSFQHTVDLRGRWAVSLASGFARNPEVAAALAERDRGRLIQLCYPAFIFLDQHYGIKQFHFEVVPGRSFLRLHRLYQYGDLLTPYRKLIQDVLEKGVEVYGLERGATGYGIRGAVPVHWEGRLVGALEIGFALGEELLGEVRRRTNVEISLMLPGDEDGVFQVFATSLPEAFDRKDSVYREVFATGKPRIFVRELFSEPYAVLVGPIRNYAGETEALVELLVNRSEILALATRYRHWMLGIGVLGMILSVGAIYVVSLMFTRPIARMIEMAREIASGKPVRPTALRPSGELGVLADALDEMVSSLEASRRKISEYADNLEDKVRERTQAFRESEEKYRTLVETVPLVVYRLDREGRIIYINRFVEELLGLSPETVLREPDFWKMKVCEEDRERVWPLMERCLREGTEFKAEYRVCHAGGRYVYVLDHALPVLHEDGSLRVVDGFLVDVTDRHRLQQQIIQTEELRTLSEISARLAHEIRNPLAVAGGFARRLLLKLPEDDPNRRKVSIILEEVMRLEGILERILAYLKPVEVSLERMALNDAVADVIRDNAQYLSQAGVNYQLELAEGLCSLMLDRALFKQALETLLRSVVGFVRPEGGQLLVRTGCSDNNAQLELIARGVQVSEDDLDHFFYPFTSRMDETRTLDLPLAKMIVYKHGGLIQVYRKGSEELHLSLNVPLS</sequence>
<keyword evidence="9" id="KW-0902">Two-component regulatory system</keyword>
<dbReference type="Gene3D" id="1.10.287.130">
    <property type="match status" value="1"/>
</dbReference>
<dbReference type="NCBIfam" id="TIGR00229">
    <property type="entry name" value="sensory_box"/>
    <property type="match status" value="1"/>
</dbReference>
<evidence type="ECO:0000256" key="9">
    <source>
        <dbReference type="ARBA" id="ARBA00023012"/>
    </source>
</evidence>
<keyword evidence="6" id="KW-0547">Nucleotide-binding</keyword>
<keyword evidence="10" id="KW-0175">Coiled coil</keyword>
<dbReference type="PROSITE" id="PS50109">
    <property type="entry name" value="HIS_KIN"/>
    <property type="match status" value="1"/>
</dbReference>
<feature type="domain" description="PAC" evidence="14">
    <location>
        <begin position="474"/>
        <end position="526"/>
    </location>
</feature>
<evidence type="ECO:0000313" key="16">
    <source>
        <dbReference type="EMBL" id="QCQ22630.1"/>
    </source>
</evidence>
<proteinExistence type="predicted"/>
<dbReference type="Pfam" id="PF00672">
    <property type="entry name" value="HAMP"/>
    <property type="match status" value="1"/>
</dbReference>
<dbReference type="AlphaFoldDB" id="A0A4P8L443"/>
<dbReference type="KEGG" id="dax:FDQ92_10900"/>
<dbReference type="EMBL" id="CP040098">
    <property type="protein sequence ID" value="QCQ22630.1"/>
    <property type="molecule type" value="Genomic_DNA"/>
</dbReference>
<dbReference type="SMART" id="SM00086">
    <property type="entry name" value="PAC"/>
    <property type="match status" value="1"/>
</dbReference>
<feature type="transmembrane region" description="Helical" evidence="11">
    <location>
        <begin position="303"/>
        <end position="326"/>
    </location>
</feature>
<name>A0A4P8L443_9BACT</name>
<protein>
    <recommendedName>
        <fullName evidence="3">histidine kinase</fullName>
        <ecNumber evidence="3">2.7.13.3</ecNumber>
    </recommendedName>
</protein>
<dbReference type="GO" id="GO:0016020">
    <property type="term" value="C:membrane"/>
    <property type="evidence" value="ECO:0007669"/>
    <property type="project" value="UniProtKB-SubCell"/>
</dbReference>
<comment type="subcellular location">
    <subcellularLocation>
        <location evidence="2">Membrane</location>
    </subcellularLocation>
</comment>
<dbReference type="InterPro" id="IPR029151">
    <property type="entry name" value="Sensor-like_sf"/>
</dbReference>
<dbReference type="PROSITE" id="PS50113">
    <property type="entry name" value="PAC"/>
    <property type="match status" value="1"/>
</dbReference>
<comment type="catalytic activity">
    <reaction evidence="1">
        <text>ATP + protein L-histidine = ADP + protein N-phospho-L-histidine.</text>
        <dbReference type="EC" id="2.7.13.3"/>
    </reaction>
</comment>
<dbReference type="GO" id="GO:0005524">
    <property type="term" value="F:ATP binding"/>
    <property type="evidence" value="ECO:0007669"/>
    <property type="project" value="UniProtKB-KW"/>
</dbReference>
<dbReference type="Proteomes" id="UP000298602">
    <property type="component" value="Chromosome"/>
</dbReference>
<dbReference type="PANTHER" id="PTHR43304:SF1">
    <property type="entry name" value="PAC DOMAIN-CONTAINING PROTEIN"/>
    <property type="match status" value="1"/>
</dbReference>
<dbReference type="PROSITE" id="PS50112">
    <property type="entry name" value="PAS"/>
    <property type="match status" value="1"/>
</dbReference>
<dbReference type="Pfam" id="PF14827">
    <property type="entry name" value="dCache_3"/>
    <property type="match status" value="1"/>
</dbReference>
<keyword evidence="11" id="KW-0472">Membrane</keyword>